<keyword evidence="7" id="KW-0346">Stress response</keyword>
<dbReference type="AlphaFoldDB" id="A0A017HRZ9"/>
<evidence type="ECO:0000256" key="3">
    <source>
        <dbReference type="ARBA" id="ARBA00022722"/>
    </source>
</evidence>
<dbReference type="SUPFAM" id="SSF54786">
    <property type="entry name" value="YcfA/nrd intein domain"/>
    <property type="match status" value="1"/>
</dbReference>
<evidence type="ECO:0000256" key="7">
    <source>
        <dbReference type="ARBA" id="ARBA00023016"/>
    </source>
</evidence>
<dbReference type="Pfam" id="PF07927">
    <property type="entry name" value="HicA_toxin"/>
    <property type="match status" value="1"/>
</dbReference>
<accession>A0A017HRZ9</accession>
<keyword evidence="3" id="KW-0540">Nuclease</keyword>
<comment type="similarity">
    <text evidence="1">Belongs to the HicA mRNA interferase family.</text>
</comment>
<dbReference type="GO" id="GO:0016787">
    <property type="term" value="F:hydrolase activity"/>
    <property type="evidence" value="ECO:0007669"/>
    <property type="project" value="UniProtKB-KW"/>
</dbReference>
<feature type="region of interest" description="Disordered" evidence="8">
    <location>
        <begin position="25"/>
        <end position="49"/>
    </location>
</feature>
<evidence type="ECO:0000256" key="5">
    <source>
        <dbReference type="ARBA" id="ARBA00022801"/>
    </source>
</evidence>
<dbReference type="GO" id="GO:0003729">
    <property type="term" value="F:mRNA binding"/>
    <property type="evidence" value="ECO:0007669"/>
    <property type="project" value="InterPro"/>
</dbReference>
<dbReference type="Proteomes" id="UP000019666">
    <property type="component" value="Unassembled WGS sequence"/>
</dbReference>
<evidence type="ECO:0008006" key="11">
    <source>
        <dbReference type="Google" id="ProtNLM"/>
    </source>
</evidence>
<dbReference type="PATRIC" id="fig|442562.3.peg.1328"/>
<comment type="caution">
    <text evidence="9">The sequence shown here is derived from an EMBL/GenBank/DDBJ whole genome shotgun (WGS) entry which is preliminary data.</text>
</comment>
<evidence type="ECO:0000313" key="10">
    <source>
        <dbReference type="Proteomes" id="UP000019666"/>
    </source>
</evidence>
<keyword evidence="6" id="KW-0694">RNA-binding</keyword>
<dbReference type="EMBL" id="AOSK01000036">
    <property type="protein sequence ID" value="EYD77080.1"/>
    <property type="molecule type" value="Genomic_DNA"/>
</dbReference>
<evidence type="ECO:0000256" key="4">
    <source>
        <dbReference type="ARBA" id="ARBA00022759"/>
    </source>
</evidence>
<dbReference type="STRING" id="442562.Rumeso_01339"/>
<dbReference type="GO" id="GO:0004519">
    <property type="term" value="F:endonuclease activity"/>
    <property type="evidence" value="ECO:0007669"/>
    <property type="project" value="UniProtKB-KW"/>
</dbReference>
<evidence type="ECO:0000256" key="2">
    <source>
        <dbReference type="ARBA" id="ARBA00022649"/>
    </source>
</evidence>
<reference evidence="9 10" key="1">
    <citation type="submission" date="2013-02" db="EMBL/GenBank/DDBJ databases">
        <authorList>
            <person name="Fiebig A."/>
            <person name="Goeker M."/>
            <person name="Klenk H.-P.P."/>
        </authorList>
    </citation>
    <scope>NUCLEOTIDE SEQUENCE [LARGE SCALE GENOMIC DNA]</scope>
    <source>
        <strain evidence="9 10">DSM 19309</strain>
    </source>
</reference>
<dbReference type="HOGENOM" id="CLU_164851_4_2_5"/>
<sequence>METNSRKLIAMLKADGWVHVDTKGDHMQFKHPTKPGRVTVPHPKRDIPKGTVMSIYRQAGWR</sequence>
<keyword evidence="4" id="KW-0255">Endonuclease</keyword>
<keyword evidence="5" id="KW-0378">Hydrolase</keyword>
<organism evidence="9 10">
    <name type="scientific">Rubellimicrobium mesophilum DSM 19309</name>
    <dbReference type="NCBI Taxonomy" id="442562"/>
    <lineage>
        <taxon>Bacteria</taxon>
        <taxon>Pseudomonadati</taxon>
        <taxon>Pseudomonadota</taxon>
        <taxon>Alphaproteobacteria</taxon>
        <taxon>Rhodobacterales</taxon>
        <taxon>Roseobacteraceae</taxon>
        <taxon>Rubellimicrobium</taxon>
    </lineage>
</organism>
<dbReference type="InterPro" id="IPR038570">
    <property type="entry name" value="HicA_sf"/>
</dbReference>
<proteinExistence type="inferred from homology"/>
<keyword evidence="2" id="KW-1277">Toxin-antitoxin system</keyword>
<dbReference type="OrthoDB" id="9811409at2"/>
<evidence type="ECO:0000256" key="1">
    <source>
        <dbReference type="ARBA" id="ARBA00006620"/>
    </source>
</evidence>
<dbReference type="InterPro" id="IPR012933">
    <property type="entry name" value="HicA_mRNA_interferase"/>
</dbReference>
<dbReference type="Gene3D" id="3.30.920.30">
    <property type="entry name" value="Hypothetical protein"/>
    <property type="match status" value="1"/>
</dbReference>
<protein>
    <recommendedName>
        <fullName evidence="11">YcfA family protein</fullName>
    </recommendedName>
</protein>
<gene>
    <name evidence="9" type="ORF">Rumeso_01339</name>
</gene>
<evidence type="ECO:0000256" key="6">
    <source>
        <dbReference type="ARBA" id="ARBA00022884"/>
    </source>
</evidence>
<keyword evidence="10" id="KW-1185">Reference proteome</keyword>
<evidence type="ECO:0000313" key="9">
    <source>
        <dbReference type="EMBL" id="EYD77080.1"/>
    </source>
</evidence>
<evidence type="ECO:0000256" key="8">
    <source>
        <dbReference type="SAM" id="MobiDB-lite"/>
    </source>
</evidence>
<name>A0A017HRZ9_9RHOB</name>